<feature type="non-terminal residue" evidence="10">
    <location>
        <position position="1"/>
    </location>
</feature>
<keyword evidence="5 10" id="KW-0808">Transferase</keyword>
<evidence type="ECO:0000256" key="1">
    <source>
        <dbReference type="ARBA" id="ARBA00004167"/>
    </source>
</evidence>
<dbReference type="EMBL" id="VYZT01011299">
    <property type="protein sequence ID" value="NXS27975.1"/>
    <property type="molecule type" value="Genomic_DNA"/>
</dbReference>
<evidence type="ECO:0000256" key="6">
    <source>
        <dbReference type="ARBA" id="ARBA00022692"/>
    </source>
</evidence>
<dbReference type="GO" id="GO:0016020">
    <property type="term" value="C:membrane"/>
    <property type="evidence" value="ECO:0007669"/>
    <property type="project" value="UniProtKB-SubCell"/>
</dbReference>
<keyword evidence="7" id="KW-0732">Signal</keyword>
<evidence type="ECO:0000256" key="9">
    <source>
        <dbReference type="ARBA" id="ARBA00023180"/>
    </source>
</evidence>
<dbReference type="InterPro" id="IPR002213">
    <property type="entry name" value="UDP_glucos_trans"/>
</dbReference>
<evidence type="ECO:0000256" key="2">
    <source>
        <dbReference type="ARBA" id="ARBA00009995"/>
    </source>
</evidence>
<keyword evidence="9" id="KW-0325">Glycoprotein</keyword>
<dbReference type="InterPro" id="IPR050271">
    <property type="entry name" value="UDP-glycosyltransferase"/>
</dbReference>
<evidence type="ECO:0000256" key="3">
    <source>
        <dbReference type="ARBA" id="ARBA00012544"/>
    </source>
</evidence>
<dbReference type="GO" id="GO:0015020">
    <property type="term" value="F:glucuronosyltransferase activity"/>
    <property type="evidence" value="ECO:0007669"/>
    <property type="project" value="UniProtKB-EC"/>
</dbReference>
<evidence type="ECO:0000256" key="5">
    <source>
        <dbReference type="ARBA" id="ARBA00022679"/>
    </source>
</evidence>
<evidence type="ECO:0000256" key="8">
    <source>
        <dbReference type="ARBA" id="ARBA00022989"/>
    </source>
</evidence>
<keyword evidence="11" id="KW-1185">Reference proteome</keyword>
<keyword evidence="4" id="KW-0328">Glycosyltransferase</keyword>
<keyword evidence="8" id="KW-0472">Membrane</keyword>
<keyword evidence="8" id="KW-1133">Transmembrane helix</keyword>
<evidence type="ECO:0000313" key="10">
    <source>
        <dbReference type="EMBL" id="NXS27975.1"/>
    </source>
</evidence>
<dbReference type="AlphaFoldDB" id="A0A7L2T4W2"/>
<dbReference type="FunFam" id="3.40.50.2000:FF:000066">
    <property type="entry name" value="UDP-glucuronosyltransferase 1-1"/>
    <property type="match status" value="1"/>
</dbReference>
<gene>
    <name evidence="10" type="primary">Ugt1a1_2</name>
    <name evidence="10" type="ORF">POSRUF_R04785</name>
</gene>
<accession>A0A7L2T4W2</accession>
<sequence>PVDGSHWLSMRIVLEKLWEKGHEVVAVVPDAALLLKGSQSFTVKTYPVPYTQEFVDRHYQELGQKSLELTFSAMLSNISQVTSMFSTACQHLLSNQELMRDLQESRFDAILMDPVLPCGPILAEHFSLPSVYFLRGLPCSLHFKATQCPSPVSYVPRTFSYTSDRMAFTERVKNFLIGLSEPVLCQLFYRNYESLASEFLQRDVSVRELFSRGAVWLMRYDFVFEFPHPVMPNMVFIGGINCQQKKPLSE</sequence>
<keyword evidence="6" id="KW-0812">Transmembrane</keyword>
<organism evidence="10 11">
    <name type="scientific">Pomatostomus ruficeps</name>
    <name type="common">Chestnut-crowned babbler</name>
    <dbReference type="NCBI Taxonomy" id="9176"/>
    <lineage>
        <taxon>Eukaryota</taxon>
        <taxon>Metazoa</taxon>
        <taxon>Chordata</taxon>
        <taxon>Craniata</taxon>
        <taxon>Vertebrata</taxon>
        <taxon>Euteleostomi</taxon>
        <taxon>Archelosauria</taxon>
        <taxon>Archosauria</taxon>
        <taxon>Dinosauria</taxon>
        <taxon>Saurischia</taxon>
        <taxon>Theropoda</taxon>
        <taxon>Coelurosauria</taxon>
        <taxon>Aves</taxon>
        <taxon>Neognathae</taxon>
        <taxon>Neoaves</taxon>
        <taxon>Telluraves</taxon>
        <taxon>Australaves</taxon>
        <taxon>Passeriformes</taxon>
        <taxon>Sylvioidea</taxon>
        <taxon>Timaliidae</taxon>
        <taxon>Pomatostomus</taxon>
    </lineage>
</organism>
<evidence type="ECO:0000256" key="4">
    <source>
        <dbReference type="ARBA" id="ARBA00022676"/>
    </source>
</evidence>
<protein>
    <recommendedName>
        <fullName evidence="3">glucuronosyltransferase</fullName>
        <ecNumber evidence="3">2.4.1.17</ecNumber>
    </recommendedName>
</protein>
<dbReference type="EC" id="2.4.1.17" evidence="3"/>
<dbReference type="OrthoDB" id="5835829at2759"/>
<comment type="subcellular location">
    <subcellularLocation>
        <location evidence="1">Membrane</location>
        <topology evidence="1">Single-pass membrane protein</topology>
    </subcellularLocation>
</comment>
<dbReference type="PANTHER" id="PTHR48043">
    <property type="entry name" value="EG:EG0003.4 PROTEIN-RELATED"/>
    <property type="match status" value="1"/>
</dbReference>
<name>A0A7L2T4W2_POMRU</name>
<dbReference type="Gene3D" id="3.40.50.2000">
    <property type="entry name" value="Glycogen Phosphorylase B"/>
    <property type="match status" value="1"/>
</dbReference>
<evidence type="ECO:0000313" key="11">
    <source>
        <dbReference type="Proteomes" id="UP000583496"/>
    </source>
</evidence>
<comment type="caution">
    <text evidence="10">The sequence shown here is derived from an EMBL/GenBank/DDBJ whole genome shotgun (WGS) entry which is preliminary data.</text>
</comment>
<dbReference type="SUPFAM" id="SSF53756">
    <property type="entry name" value="UDP-Glycosyltransferase/glycogen phosphorylase"/>
    <property type="match status" value="1"/>
</dbReference>
<feature type="non-terminal residue" evidence="10">
    <location>
        <position position="250"/>
    </location>
</feature>
<reference evidence="10 11" key="1">
    <citation type="submission" date="2019-09" db="EMBL/GenBank/DDBJ databases">
        <title>Bird 10,000 Genomes (B10K) Project - Family phase.</title>
        <authorList>
            <person name="Zhang G."/>
        </authorList>
    </citation>
    <scope>NUCLEOTIDE SEQUENCE [LARGE SCALE GENOMIC DNA]</scope>
    <source>
        <strain evidence="10">B10K-DU-002-71</strain>
        <tissue evidence="10">Muscle</tissue>
    </source>
</reference>
<proteinExistence type="inferred from homology"/>
<comment type="similarity">
    <text evidence="2">Belongs to the UDP-glycosyltransferase family.</text>
</comment>
<evidence type="ECO:0000256" key="7">
    <source>
        <dbReference type="ARBA" id="ARBA00022729"/>
    </source>
</evidence>
<dbReference type="Proteomes" id="UP000583496">
    <property type="component" value="Unassembled WGS sequence"/>
</dbReference>
<dbReference type="Pfam" id="PF00201">
    <property type="entry name" value="UDPGT"/>
    <property type="match status" value="1"/>
</dbReference>
<dbReference type="PANTHER" id="PTHR48043:SF161">
    <property type="entry name" value="UDP GLUCURONOSYLTRANSFERASE FAMILY 1 MEMBER A1"/>
    <property type="match status" value="1"/>
</dbReference>